<feature type="region of interest" description="Disordered" evidence="1">
    <location>
        <begin position="1430"/>
        <end position="1470"/>
    </location>
</feature>
<feature type="compositionally biased region" description="Basic and acidic residues" evidence="1">
    <location>
        <begin position="2165"/>
        <end position="2177"/>
    </location>
</feature>
<feature type="compositionally biased region" description="Basic and acidic residues" evidence="1">
    <location>
        <begin position="1001"/>
        <end position="1018"/>
    </location>
</feature>
<feature type="compositionally biased region" description="Polar residues" evidence="1">
    <location>
        <begin position="3766"/>
        <end position="3785"/>
    </location>
</feature>
<feature type="compositionally biased region" description="Low complexity" evidence="1">
    <location>
        <begin position="279"/>
        <end position="302"/>
    </location>
</feature>
<feature type="compositionally biased region" description="Polar residues" evidence="1">
    <location>
        <begin position="841"/>
        <end position="853"/>
    </location>
</feature>
<gene>
    <name evidence="3" type="ORF">ACAOBT_LOCUS3083</name>
</gene>
<feature type="compositionally biased region" description="Polar residues" evidence="1">
    <location>
        <begin position="919"/>
        <end position="934"/>
    </location>
</feature>
<feature type="compositionally biased region" description="Basic and acidic residues" evidence="1">
    <location>
        <begin position="1163"/>
        <end position="1181"/>
    </location>
</feature>
<feature type="compositionally biased region" description="Low complexity" evidence="1">
    <location>
        <begin position="3000"/>
        <end position="3011"/>
    </location>
</feature>
<feature type="compositionally biased region" description="Low complexity" evidence="1">
    <location>
        <begin position="191"/>
        <end position="205"/>
    </location>
</feature>
<feature type="region of interest" description="Disordered" evidence="1">
    <location>
        <begin position="2610"/>
        <end position="2649"/>
    </location>
</feature>
<feature type="compositionally biased region" description="Basic and acidic residues" evidence="1">
    <location>
        <begin position="85"/>
        <end position="108"/>
    </location>
</feature>
<comment type="caution">
    <text evidence="3">The sequence shown here is derived from an EMBL/GenBank/DDBJ whole genome shotgun (WGS) entry which is preliminary data.</text>
</comment>
<feature type="compositionally biased region" description="Basic and acidic residues" evidence="1">
    <location>
        <begin position="935"/>
        <end position="956"/>
    </location>
</feature>
<feature type="region of interest" description="Disordered" evidence="1">
    <location>
        <begin position="3800"/>
        <end position="3843"/>
    </location>
</feature>
<feature type="compositionally biased region" description="Polar residues" evidence="1">
    <location>
        <begin position="2311"/>
        <end position="2342"/>
    </location>
</feature>
<sequence length="4053" mass="458096">MSADTSKDFSLIQDEDVLKKMWQETEDFGRKKEIRSHMYKLREQRLKEFYNSNESTEIHRTTTGKTCDSRTHAGSLTDQSFLSLKSKEVRDSESPTRDSGYRIAGKHSDHGWDVLSANEISMDGKTHTTIKQATTAGTQKIDSGKIDFAGKTEQVSTVFQDGDDKNFTKSVGAKSNTMITQEAVGGDENSSFKATSTKVSSSSKVVTEHRTTDGKTLPLTTGDQVVRKIYTTDVPSDLKNHPSYLEGKTKVTQEIKTLPDGTTVTATRYETKGGTASQSHTTSKYSATSKSSSEQSSSFKTSQVELGGTTIVKDHHGVDEVDIICEPKTSMQIVRSSDQKHLDTDHSQKVRHEYHESQTVQEHRSSAQARKELHEKHVGQQQLQQQRIQEAVKKATSESMHQRKESVQQKSHTEFRQKQTNEKLRATDTEQVMVDMVPIDHIEVTRVTKTMPSEHVTHITTATHDTKGTTDMKSSTGVDVTSTRSTIYHHDTTRDKKLTNEQFITTERQHEIDTRKHVEPGPEYPKGKQPPNEKPQYEQPEKLQPIQPAKSEWEQPSKAEGQYDTTYRTDYVNRKISVEVSPTHDAFARSLRAVSPDRLPPHLVSPTHIKSASSTSLRGSNSRDKCRHPSRGSPERKSRSGSPRKSVDRFSSTETITYGSRASPENKTPTKYVNGVDIVRKHGDRSTYESDTITRKKKISTDTITRKTKPRSRSPSPISTVASEIEYFKNVNEIVTDLDEVTDETDTRRTTTTTERPSSLEIITTRKIKKVTERSPTSPLKDVSPTKASPPRASSPQKTRTLPEDRAMKRTDTYEERCRQILGITETNERRRSSLEKASIRKSSFTKDSTLSPNELPRKKSGETPRKSPTKDKPFRPTDFVTQLRKSPEKQVKTKSPSPTKEVPSQTRRSPEKKKNRPSTESPTKLQEFPSQIRRSPERKAFEPYPERRSPCKESPSKLSEFPSQIRQSPERQPLEPYPEKKRPCEKSHSSLQEFPSQVRKSPERQPLEPCPEKKGPFEKSPSNLQEFPSQIRKSPEKQHLETYPGRKSPTKDTPSKLSEFLPQIRKSPEREPYPEKKKLYEDIPSYIKEFPSQTRKSPVKEPLEPYPEKKRPCEDAPPKLKEFPSQIRKSPEREALELYPERKSPTKDTPSKLSEFPSQIRKSPEKQPLEQYPEKKRACKDSPPQLEEFPSQIRRSPERHSLEPLSEKRKPRDDSPSKLSEFPSQSREGSCSLSSIPSAKSPETFKSNKNGKKPKSKKPTDTGSSSSSSEDEEVTEEVTKITTTTYENVVPVKEPEVTKKFISQLCREDEVKHTDSVKKATEELLEQEILQNRVEAHKTVKKDLSRSEKQMPVKPKTEVFIDIERQTAVQFAMKKKNDKAKDTKKETTTRTVKETPKSKKQPEIHRTEKSKFVGETEYTDEYCKTRPKVQKTTDKITLTDLERSQKNQIDSKVHTRTHRSDNTSSKKTTTNIFTNGDVCKRMKPKETTKSPTSTKTITTTVDVTSKKTPSPRTEDVKQSNVTTQSRYSTTVKKIINVPDQAVKPKPVEPKKLSPIKKVIDITKVKPYRTEQTTVNKHAVSSISVTTKPKTGTTKTTKTTTIKENISKPTRFHNGHIPSDTDEDIDSVEESTFNLTKSDAEKSFTSTRITKTRDDQDVTTRTSRKPDKCITTKTLIINNKDDKREVIVDLQRSKSSREPTPDRLCPVPLSSDDESGVPRYPDEVEEPEDGSLRRKPKPTRLSDVPIIESEDTVEFSRFTEVTDARKITEVDKVDQTDESLLSVNRKIHKFLDTAEKLTKEPLKVSGPAPKVERPKLEVNDDLESDECLLSVSDKVSKFITTAEQLITPKSMPERPKSPRCQNNIDDTRRHPKHSSDTTVEIEETIKDDECLLSVSEKASRFISTADKLATSDSKKQTVSLAKIDVNPGRKSPERKVPDRKSPERKSPIRPTDTQCVQIETEEQMYTRRPSPSRSSPSPDDKTPTRRPSNQYKEILKTGMSTTRRSSSPKQHESTPKSTKEEPKPVLSPTGRLRSTESIKRAKALFENIGKEKESAWSKDIISRPSVLEARKSKGEDRRDSLKKKLSYSEEEAPHEETCSRLERARSKSPEKERPRSKSPQKDHPSEVVQTQDQGDVPHYMLPLDRSLRPNSPHRESLAQNVPQSHQEKPIEEPEPHTTKFNVTLRRTDSGRAVKSSTTERRKSSLSSEKRITEEEIEEIFELEVLEELLEKVIGYDLRRKIRTQIRLVKKLISENSLESYIAKRKESIRRDSISKIIKTDHLRKASPERRTVDSTKSYRHTSITDSKDHSQSQSEYKLSYSYQARKSSSEYNTKTTSRSQSPEVKPVRAPSPQKQTRSRCSPEKEPRSRISPDRKTKSETKTFTNLKKSASRSKPVEDDKPEWVKSRNLRKTTETPAPIVKKTTTTTRTTKKETVRSKSPVKEVKTTDLITSSYGVGPTDENGTPLFGLRALRAQNKSDITKVQGTVVTSEYYSQNGEEPVGQICVTKYSTDPRDLGKADQTSTNKGLTSVTTTQKFGYKDTPSLKSLTSKKKEVTNTEESKTCTKSNKIARRNSVKEISQKFIDNAVDILKSERQTTYPKAGLILRTSSFKDSRTGDSRQARQTSPEKEDFESSVTVRTTKSRTEGGETTFLTNKSRVTGVQDVIDRMKTEEYREGDSAEDFEARSLLNKFIGSQVILSGMESRSTSSSTSTKCASTSVPSGGVKKTSKITITVTEGGKPVTKTLVYQHPITEEDLENIWDEQTLRLLLEQSLGYEERRAIRARLRQVMAEQEACADLVEKASLSQGPEQHHKSEQSPSSAPIDGESLLLPLLQGLLDAPDKEQLADSGTESGEDQRSGLLAEVQTALEKLSFSLRDDSTDISPERRASLLQLVTKLQAGLATTTPKLERRLSSGPSRFKGRRGRQNRHTVGVSSEELADARKLMEQISLHELTPSNSENKLIKYLQKQNSESSVTSTSSFSKLGSKGPVKNAIAKPFNSSSNSISNASSVPQTPTDPSGHFEAAFGEKSRYHETAPAHVNDRTSSCVVKSDSSELLEDVEGIRTAHKAVQQAAARKKGASESAAESEEDDNTVKGLTVESANLDHAPSPQQVNPIYSRPLENFERARSPSYEEKVSRFNTMSKKNKMKRANTIDIPKALLIYTDEDDSEFSEDEEQRRKNNYYALRGPIRVHDPLNKNPLPVLQPKTESDQKFLAFINKNNSNVENKTTPWVHTNKTSMWGNRFGNIKNKYEKETDSVPENAAKNFWKSQDDHVISNSQVHGPKISRKSARNLQQMYEEKQRKKQDNVAPHNQHVVKGSLTLKAEPERNYKLVPQPVPFNKFSHAPQSAFVALPQKNPTTPELATKEVIKTELIDARNDQLYLYSPKPMQPQSQNSSAATSPIITSKPWVANAVEHGGRVLSMAAKKFETPPQQDNFPVKPRKLSKEISKGFAPQQTPPEKMTAPYIVKSTDQKNSTVRKLSDQYDNMGNKIEDQKQPKTHYVPPHRVPQSMDQNIQYTTKVTQSFIPNVPDPQNYYEPRSKDSVRRTQSEKYQPFNVSEYTPVNYSITYDQPKPQPVQNYTKVEPKHQSMQNYGKVESRTQSMHNYSKVEPKTQSNQNYGKVEPRSQHMHNYNKVEPKPQTMYNYNKVEPQPMQVFQHVPGKDDTQEQQYTSSFQFNISSKNPNQVPVQVIEPVVQPKRLEKQLSTESIHEYNAISSKVMKGPVSQQAVTVRQKSPMNRDQHDIAAAFQLKSALQKVGKSEMSPPNKSPRSSVQYQPQSKPLVSPTNSFKYTALVANSQPPNSFKPNTDMTRDVQSRYKADDQKGFSKFYDPNEAPKPTVPVKSIKSKFEENSKTFGVVKPMQQQKPLGPIYNNVANSKPQPLIVNNNSQGVVTSKFHIPVINVAPSSPGIKVPTQAQMLSKSDSWHQICMANQVDGTPRSCSARAIVKSKSSHNLAVPKGQFEAGITREELQQKKKTIEAYFFGSKSPEPHEKNVKRSINRIKTSEKRSAYRQTTGVVRSKTLPDIVCPDLLDESNIDAAFEDLVKSTV</sequence>
<feature type="compositionally biased region" description="Basic and acidic residues" evidence="1">
    <location>
        <begin position="1690"/>
        <end position="1701"/>
    </location>
</feature>
<feature type="compositionally biased region" description="Basic and acidic residues" evidence="1">
    <location>
        <begin position="2610"/>
        <end position="2629"/>
    </location>
</feature>
<feature type="region of interest" description="Disordered" evidence="1">
    <location>
        <begin position="2539"/>
        <end position="2563"/>
    </location>
</feature>
<dbReference type="Proteomes" id="UP001152888">
    <property type="component" value="Unassembled WGS sequence"/>
</dbReference>
<feature type="compositionally biased region" description="Basic and acidic residues" evidence="1">
    <location>
        <begin position="801"/>
        <end position="819"/>
    </location>
</feature>
<feature type="region of interest" description="Disordered" evidence="1">
    <location>
        <begin position="334"/>
        <end position="420"/>
    </location>
</feature>
<feature type="region of interest" description="Disordered" evidence="1">
    <location>
        <begin position="3758"/>
        <end position="3785"/>
    </location>
</feature>
<feature type="region of interest" description="Disordered" evidence="1">
    <location>
        <begin position="1690"/>
        <end position="1740"/>
    </location>
</feature>
<feature type="compositionally biased region" description="Polar residues" evidence="1">
    <location>
        <begin position="894"/>
        <end position="908"/>
    </location>
</feature>
<feature type="compositionally biased region" description="Basic and acidic residues" evidence="1">
    <location>
        <begin position="2394"/>
        <end position="2403"/>
    </location>
</feature>
<feature type="compositionally biased region" description="Basic and acidic residues" evidence="1">
    <location>
        <begin position="2009"/>
        <end position="2023"/>
    </location>
</feature>
<feature type="compositionally biased region" description="Basic and acidic residues" evidence="1">
    <location>
        <begin position="827"/>
        <end position="839"/>
    </location>
</feature>
<feature type="compositionally biased region" description="Basic and acidic residues" evidence="1">
    <location>
        <begin position="337"/>
        <end position="378"/>
    </location>
</feature>
<evidence type="ECO:0000313" key="3">
    <source>
        <dbReference type="EMBL" id="CAH1959256.1"/>
    </source>
</evidence>
<feature type="compositionally biased region" description="Basic and acidic residues" evidence="1">
    <location>
        <begin position="2360"/>
        <end position="2380"/>
    </location>
</feature>
<reference evidence="3" key="1">
    <citation type="submission" date="2022-03" db="EMBL/GenBank/DDBJ databases">
        <authorList>
            <person name="Sayadi A."/>
        </authorList>
    </citation>
    <scope>NUCLEOTIDE SEQUENCE</scope>
</reference>
<feature type="compositionally biased region" description="Basic residues" evidence="1">
    <location>
        <begin position="2920"/>
        <end position="2929"/>
    </location>
</feature>
<feature type="region of interest" description="Disordered" evidence="1">
    <location>
        <begin position="78"/>
        <end position="108"/>
    </location>
</feature>
<evidence type="ECO:0000313" key="4">
    <source>
        <dbReference type="Proteomes" id="UP001152888"/>
    </source>
</evidence>
<feature type="region of interest" description="Disordered" evidence="1">
    <location>
        <begin position="3075"/>
        <end position="3094"/>
    </location>
</feature>
<feature type="compositionally biased region" description="Basic and acidic residues" evidence="1">
    <location>
        <begin position="3541"/>
        <end position="3552"/>
    </location>
</feature>
<feature type="compositionally biased region" description="Basic and acidic residues" evidence="1">
    <location>
        <begin position="678"/>
        <end position="694"/>
    </location>
</feature>
<accession>A0A9P0NWE8</accession>
<feature type="region of interest" description="Disordered" evidence="1">
    <location>
        <begin position="2279"/>
        <end position="2403"/>
    </location>
</feature>
<feature type="compositionally biased region" description="Low complexity" evidence="1">
    <location>
        <begin position="2704"/>
        <end position="2719"/>
    </location>
</feature>
<feature type="compositionally biased region" description="Polar residues" evidence="1">
    <location>
        <begin position="990"/>
        <end position="1000"/>
    </location>
</feature>
<feature type="compositionally biased region" description="Basic and acidic residues" evidence="1">
    <location>
        <begin position="3813"/>
        <end position="3828"/>
    </location>
</feature>
<dbReference type="InterPro" id="IPR022189">
    <property type="entry name" value="SMTN"/>
</dbReference>
<feature type="compositionally biased region" description="Basic and acidic residues" evidence="1">
    <location>
        <begin position="1930"/>
        <end position="1946"/>
    </location>
</feature>
<feature type="compositionally biased region" description="Polar residues" evidence="1">
    <location>
        <begin position="1998"/>
        <end position="2008"/>
    </location>
</feature>
<feature type="region of interest" description="Disordered" evidence="1">
    <location>
        <begin position="2999"/>
        <end position="3024"/>
    </location>
</feature>
<feature type="compositionally biased region" description="Acidic residues" evidence="1">
    <location>
        <begin position="1620"/>
        <end position="1629"/>
    </location>
</feature>
<feature type="compositionally biased region" description="Basic and acidic residues" evidence="1">
    <location>
        <begin position="2094"/>
        <end position="2125"/>
    </location>
</feature>
<proteinExistence type="predicted"/>
<feature type="compositionally biased region" description="Basic and acidic residues" evidence="1">
    <location>
        <begin position="2279"/>
        <end position="2293"/>
    </location>
</feature>
<dbReference type="Pfam" id="PF12510">
    <property type="entry name" value="Smoothelin"/>
    <property type="match status" value="2"/>
</dbReference>
<feature type="compositionally biased region" description="Polar residues" evidence="1">
    <location>
        <begin position="1630"/>
        <end position="1649"/>
    </location>
</feature>
<feature type="region of interest" description="Disordered" evidence="1">
    <location>
        <begin position="262"/>
        <end position="302"/>
    </location>
</feature>
<dbReference type="EMBL" id="CAKOFQ010006681">
    <property type="protein sequence ID" value="CAH1959256.1"/>
    <property type="molecule type" value="Genomic_DNA"/>
</dbReference>
<organism evidence="3 4">
    <name type="scientific">Acanthoscelides obtectus</name>
    <name type="common">Bean weevil</name>
    <name type="synonym">Bruchus obtectus</name>
    <dbReference type="NCBI Taxonomy" id="200917"/>
    <lineage>
        <taxon>Eukaryota</taxon>
        <taxon>Metazoa</taxon>
        <taxon>Ecdysozoa</taxon>
        <taxon>Arthropoda</taxon>
        <taxon>Hexapoda</taxon>
        <taxon>Insecta</taxon>
        <taxon>Pterygota</taxon>
        <taxon>Neoptera</taxon>
        <taxon>Endopterygota</taxon>
        <taxon>Coleoptera</taxon>
        <taxon>Polyphaga</taxon>
        <taxon>Cucujiformia</taxon>
        <taxon>Chrysomeloidea</taxon>
        <taxon>Chrysomelidae</taxon>
        <taxon>Bruchinae</taxon>
        <taxon>Bruchini</taxon>
        <taxon>Acanthoscelides</taxon>
    </lineage>
</organism>
<feature type="compositionally biased region" description="Polar residues" evidence="1">
    <location>
        <begin position="608"/>
        <end position="620"/>
    </location>
</feature>
<feature type="compositionally biased region" description="Basic and acidic residues" evidence="1">
    <location>
        <begin position="390"/>
        <end position="420"/>
    </location>
</feature>
<feature type="region of interest" description="Disordered" evidence="1">
    <location>
        <begin position="1374"/>
        <end position="1413"/>
    </location>
</feature>
<feature type="region of interest" description="Disordered" evidence="1">
    <location>
        <begin position="596"/>
        <end position="720"/>
    </location>
</feature>
<feature type="compositionally biased region" description="Polar residues" evidence="1">
    <location>
        <begin position="1021"/>
        <end position="1033"/>
    </location>
</feature>
<feature type="compositionally biased region" description="Low complexity" evidence="1">
    <location>
        <begin position="1967"/>
        <end position="1977"/>
    </location>
</feature>
<feature type="compositionally biased region" description="Basic and acidic residues" evidence="1">
    <location>
        <begin position="2551"/>
        <end position="2563"/>
    </location>
</feature>
<feature type="region of interest" description="Disordered" evidence="1">
    <location>
        <begin position="1904"/>
        <end position="2209"/>
    </location>
</feature>
<feature type="compositionally biased region" description="Low complexity" evidence="1">
    <location>
        <begin position="1501"/>
        <end position="1511"/>
    </location>
</feature>
<feature type="region of interest" description="Disordered" evidence="1">
    <location>
        <begin position="1586"/>
        <end position="1665"/>
    </location>
</feature>
<feature type="region of interest" description="Disordered" evidence="1">
    <location>
        <begin position="2704"/>
        <end position="2723"/>
    </location>
</feature>
<feature type="compositionally biased region" description="Basic and acidic residues" evidence="1">
    <location>
        <begin position="2185"/>
        <end position="2209"/>
    </location>
</feature>
<feature type="compositionally biased region" description="Basic and acidic residues" evidence="1">
    <location>
        <begin position="1196"/>
        <end position="1217"/>
    </location>
</feature>
<dbReference type="OrthoDB" id="6381429at2759"/>
<feature type="compositionally biased region" description="Polar residues" evidence="1">
    <location>
        <begin position="1152"/>
        <end position="1162"/>
    </location>
</feature>
<feature type="compositionally biased region" description="Basic and acidic residues" evidence="1">
    <location>
        <begin position="1130"/>
        <end position="1151"/>
    </location>
</feature>
<feature type="compositionally biased region" description="Basic and acidic residues" evidence="1">
    <location>
        <begin position="969"/>
        <end position="989"/>
    </location>
</feature>
<feature type="region of interest" description="Disordered" evidence="1">
    <location>
        <begin position="739"/>
        <end position="1286"/>
    </location>
</feature>
<evidence type="ECO:0000259" key="2">
    <source>
        <dbReference type="Pfam" id="PF12510"/>
    </source>
</evidence>
<feature type="compositionally biased region" description="Polar residues" evidence="1">
    <location>
        <begin position="3800"/>
        <end position="3812"/>
    </location>
</feature>
<feature type="compositionally biased region" description="Basic and acidic residues" evidence="1">
    <location>
        <begin position="1651"/>
        <end position="1665"/>
    </location>
</feature>
<feature type="region of interest" description="Disordered" evidence="1">
    <location>
        <begin position="1847"/>
        <end position="1878"/>
    </location>
</feature>
<feature type="region of interest" description="Disordered" evidence="1">
    <location>
        <begin position="491"/>
        <end position="565"/>
    </location>
</feature>
<feature type="domain" description="Smoothelin" evidence="2">
    <location>
        <begin position="2211"/>
        <end position="2250"/>
    </location>
</feature>
<feature type="compositionally biased region" description="Basic and acidic residues" evidence="1">
    <location>
        <begin position="507"/>
        <end position="520"/>
    </location>
</feature>
<protein>
    <recommendedName>
        <fullName evidence="2">Smoothelin domain-containing protein</fullName>
    </recommendedName>
</protein>
<feature type="compositionally biased region" description="Low complexity" evidence="1">
    <location>
        <begin position="1586"/>
        <end position="1603"/>
    </location>
</feature>
<feature type="region of interest" description="Disordered" evidence="1">
    <location>
        <begin position="2805"/>
        <end position="2826"/>
    </location>
</feature>
<feature type="region of interest" description="Disordered" evidence="1">
    <location>
        <begin position="1501"/>
        <end position="1525"/>
    </location>
</feature>
<feature type="compositionally biased region" description="Basic and acidic residues" evidence="1">
    <location>
        <begin position="1067"/>
        <end position="1082"/>
    </location>
</feature>
<feature type="domain" description="Smoothelin" evidence="2">
    <location>
        <begin position="2753"/>
        <end position="2792"/>
    </location>
</feature>
<evidence type="ECO:0000256" key="1">
    <source>
        <dbReference type="SAM" id="MobiDB-lite"/>
    </source>
</evidence>
<feature type="compositionally biased region" description="Low complexity" evidence="1">
    <location>
        <begin position="380"/>
        <end position="389"/>
    </location>
</feature>
<feature type="compositionally biased region" description="Basic and acidic residues" evidence="1">
    <location>
        <begin position="1099"/>
        <end position="1123"/>
    </location>
</feature>
<feature type="compositionally biased region" description="Basic and acidic residues" evidence="1">
    <location>
        <begin position="856"/>
        <end position="876"/>
    </location>
</feature>
<keyword evidence="4" id="KW-1185">Reference proteome</keyword>
<feature type="region of interest" description="Disordered" evidence="1">
    <location>
        <begin position="3528"/>
        <end position="3553"/>
    </location>
</feature>
<feature type="compositionally biased region" description="Basic and acidic residues" evidence="1">
    <location>
        <begin position="2068"/>
        <end position="2079"/>
    </location>
</feature>
<feature type="compositionally biased region" description="Basic and acidic residues" evidence="1">
    <location>
        <begin position="1441"/>
        <end position="1462"/>
    </location>
</feature>
<feature type="region of interest" description="Disordered" evidence="1">
    <location>
        <begin position="2903"/>
        <end position="2938"/>
    </location>
</feature>
<feature type="compositionally biased region" description="Basic and acidic residues" evidence="1">
    <location>
        <begin position="1380"/>
        <end position="1413"/>
    </location>
</feature>
<name>A0A9P0NWE8_ACAOB</name>
<feature type="compositionally biased region" description="Polar residues" evidence="1">
    <location>
        <begin position="1223"/>
        <end position="1239"/>
    </location>
</feature>
<feature type="compositionally biased region" description="Polar residues" evidence="1">
    <location>
        <begin position="262"/>
        <end position="278"/>
    </location>
</feature>
<feature type="compositionally biased region" description="Polar residues" evidence="1">
    <location>
        <begin position="649"/>
        <end position="671"/>
    </location>
</feature>
<feature type="region of interest" description="Disordered" evidence="1">
    <location>
        <begin position="182"/>
        <end position="219"/>
    </location>
</feature>